<evidence type="ECO:0000313" key="3">
    <source>
        <dbReference type="Proteomes" id="UP000243197"/>
    </source>
</evidence>
<feature type="region of interest" description="Disordered" evidence="1">
    <location>
        <begin position="355"/>
        <end position="374"/>
    </location>
</feature>
<dbReference type="KEGG" id="ise:JBKA6_0699"/>
<dbReference type="RefSeq" id="WP_096685911.1">
    <property type="nucleotide sequence ID" value="NZ_AP014564.1"/>
</dbReference>
<dbReference type="Gene3D" id="2.60.40.2340">
    <property type="match status" value="6"/>
</dbReference>
<gene>
    <name evidence="2" type="ORF">JBKA6_0699</name>
</gene>
<protein>
    <submittedName>
        <fullName evidence="2">Pkd domain containing protein</fullName>
    </submittedName>
</protein>
<dbReference type="Proteomes" id="UP000243197">
    <property type="component" value="Chromosome"/>
</dbReference>
<evidence type="ECO:0000313" key="2">
    <source>
        <dbReference type="EMBL" id="BAV94712.1"/>
    </source>
</evidence>
<dbReference type="AlphaFoldDB" id="A0A1J1EB15"/>
<name>A0A1J1EB15_9FLAO</name>
<reference evidence="2 3" key="1">
    <citation type="submission" date="2014-03" db="EMBL/GenBank/DDBJ databases">
        <title>complete genome sequence of Flavobacteriaceae bacterium JBKA-6.</title>
        <authorList>
            <person name="Takano T."/>
            <person name="Nakamura Y."/>
            <person name="Takuma S."/>
            <person name="Yasuike M."/>
            <person name="Matsuyama T."/>
            <person name="Sakai T."/>
            <person name="Fujiwara A."/>
            <person name="Kimoto K."/>
            <person name="Fukuda Y."/>
            <person name="Kondo H."/>
            <person name="Hirono I."/>
            <person name="Nakayasu C."/>
        </authorList>
    </citation>
    <scope>NUCLEOTIDE SEQUENCE [LARGE SCALE GENOMIC DNA]</scope>
    <source>
        <strain evidence="2 3">JBKA-6</strain>
    </source>
</reference>
<accession>A0A1J1EB15</accession>
<sequence length="800" mass="85354">MSVIIFSCDKKKVIEDDLNVCIDSFSLLDSENQGKKLESNIDCQINAEEHTISLTVPHTAELTGLKFNITPCEGVSISPASGEEVDFEVVIEESTEGASAESSTPKRYKKAFTLIKGDKSQEYTVYITKALASDCSISSFKLEKSKNDSKIFGNRDGDIVETTNTELSTITLHVSDAATLDGLTPTIVHTGASIVSGELTTDTSNNTTIVNYTVTNSDGKTKVYVVKYIKDLSSNNRISEFKFTKETNTNTGLLLTRSSIGDRTGDVTITDNSDGKTGIIVVKASTAATITSLIPTITKHASATISPDVANHDYSNSKVYTVTAEDGQTREYTVSVAKDLSNAKEISSFKFESSQNTEKSLGQNYEGTINNPSNGDGEVTITIAKIPASITDLNGLKPTIVTSDNTTVSPATEVAQDFTRGTAVVYTVTAQDGTIRNYNVTIPTLDARAEISAFKIKASDHTSAPNKVRMTGTEVSGNISSNVVGSNTIDIALDGEDDTTVNLKPEIALSAGASVNPASGVETAFAYGTPVTYTVTAENGSKKTYNVTVKSSNSKMKSFKFKSATGNNNSTGKIVQEVEGAISGNTVTVKVPHDAVLNALTPEVLGNNGSKVTIKGQDTDANTEQNFSSGSATYIVTAQDGNSTSEYTVTVEKNAVPQIETFKFTTASNNNKNLVNDITGIITDNDIVLKVPHNANLNGLTPTITPASDVTVYKGDTGSTITSTTSTDFSSSNTTPLQYSAVDDSTGGRKVYNVKVYKEPKINTFKFEKSKNTDNSGFQILQLNIVLRLLLKMGYQQMGQ</sequence>
<evidence type="ECO:0000256" key="1">
    <source>
        <dbReference type="SAM" id="MobiDB-lite"/>
    </source>
</evidence>
<dbReference type="EMBL" id="AP014564">
    <property type="protein sequence ID" value="BAV94712.1"/>
    <property type="molecule type" value="Genomic_DNA"/>
</dbReference>
<organism evidence="2 3">
    <name type="scientific">Ichthyobacterium seriolicida</name>
    <dbReference type="NCBI Taxonomy" id="242600"/>
    <lineage>
        <taxon>Bacteria</taxon>
        <taxon>Pseudomonadati</taxon>
        <taxon>Bacteroidota</taxon>
        <taxon>Flavobacteriia</taxon>
        <taxon>Flavobacteriales</taxon>
        <taxon>Ichthyobacteriaceae</taxon>
        <taxon>Ichthyobacterium</taxon>
    </lineage>
</organism>
<proteinExistence type="predicted"/>
<dbReference type="OrthoDB" id="713122at2"/>
<keyword evidence="3" id="KW-1185">Reference proteome</keyword>